<protein>
    <submittedName>
        <fullName evidence="11">Plasma membrane calcium-transporting ATPase 3-like</fullName>
    </submittedName>
</protein>
<keyword evidence="5 7" id="KW-1133">Transmembrane helix</keyword>
<evidence type="ECO:0000256" key="3">
    <source>
        <dbReference type="ARBA" id="ARBA00022723"/>
    </source>
</evidence>
<dbReference type="GO" id="GO:0016887">
    <property type="term" value="F:ATP hydrolysis activity"/>
    <property type="evidence" value="ECO:0007669"/>
    <property type="project" value="InterPro"/>
</dbReference>
<dbReference type="SUPFAM" id="SSF81665">
    <property type="entry name" value="Calcium ATPase, transmembrane domain M"/>
    <property type="match status" value="1"/>
</dbReference>
<feature type="transmembrane region" description="Helical" evidence="7">
    <location>
        <begin position="1009"/>
        <end position="1030"/>
    </location>
</feature>
<dbReference type="SUPFAM" id="SSF81660">
    <property type="entry name" value="Metal cation-transporting ATPase, ATP-binding domain N"/>
    <property type="match status" value="2"/>
</dbReference>
<dbReference type="InterPro" id="IPR059000">
    <property type="entry name" value="ATPase_P-type_domA"/>
</dbReference>
<dbReference type="OrthoDB" id="116380at2759"/>
<feature type="domain" description="P-type ATPase A" evidence="8">
    <location>
        <begin position="170"/>
        <end position="265"/>
    </location>
</feature>
<dbReference type="AlphaFoldDB" id="A0A6P8J2D2"/>
<dbReference type="RefSeq" id="XP_031573747.1">
    <property type="nucleotide sequence ID" value="XM_031717887.1"/>
</dbReference>
<reference evidence="11" key="1">
    <citation type="submission" date="2025-08" db="UniProtKB">
        <authorList>
            <consortium name="RefSeq"/>
        </authorList>
    </citation>
    <scope>IDENTIFICATION</scope>
    <source>
        <tissue evidence="11">Tentacle</tissue>
    </source>
</reference>
<evidence type="ECO:0000256" key="2">
    <source>
        <dbReference type="ARBA" id="ARBA00022692"/>
    </source>
</evidence>
<evidence type="ECO:0000256" key="6">
    <source>
        <dbReference type="ARBA" id="ARBA00023136"/>
    </source>
</evidence>
<feature type="transmembrane region" description="Helical" evidence="7">
    <location>
        <begin position="1125"/>
        <end position="1142"/>
    </location>
</feature>
<feature type="transmembrane region" description="Helical" evidence="7">
    <location>
        <begin position="334"/>
        <end position="361"/>
    </location>
</feature>
<feature type="transmembrane region" description="Helical" evidence="7">
    <location>
        <begin position="1162"/>
        <end position="1183"/>
    </location>
</feature>
<feature type="transmembrane region" description="Helical" evidence="7">
    <location>
        <begin position="88"/>
        <end position="115"/>
    </location>
</feature>
<evidence type="ECO:0000256" key="4">
    <source>
        <dbReference type="ARBA" id="ARBA00022842"/>
    </source>
</evidence>
<evidence type="ECO:0000256" key="5">
    <source>
        <dbReference type="ARBA" id="ARBA00022989"/>
    </source>
</evidence>
<dbReference type="PANTHER" id="PTHR24093:SF369">
    <property type="entry name" value="CALCIUM-TRANSPORTING ATPASE"/>
    <property type="match status" value="1"/>
</dbReference>
<dbReference type="GO" id="GO:0051480">
    <property type="term" value="P:regulation of cytosolic calcium ion concentration"/>
    <property type="evidence" value="ECO:0007669"/>
    <property type="project" value="TreeGrafter"/>
</dbReference>
<dbReference type="SUPFAM" id="SSF56784">
    <property type="entry name" value="HAD-like"/>
    <property type="match status" value="1"/>
</dbReference>
<dbReference type="Pfam" id="PF00122">
    <property type="entry name" value="E1-E2_ATPase"/>
    <property type="match status" value="1"/>
</dbReference>
<dbReference type="InterPro" id="IPR001757">
    <property type="entry name" value="P_typ_ATPase"/>
</dbReference>
<feature type="transmembrane region" description="Helical" evidence="7">
    <location>
        <begin position="135"/>
        <end position="155"/>
    </location>
</feature>
<dbReference type="GO" id="GO:0012505">
    <property type="term" value="C:endomembrane system"/>
    <property type="evidence" value="ECO:0007669"/>
    <property type="project" value="UniProtKB-SubCell"/>
</dbReference>
<feature type="domain" description="Cation-transporting P-type ATPase C-terminal" evidence="9">
    <location>
        <begin position="1034"/>
        <end position="1213"/>
    </location>
</feature>
<sequence length="1278" mass="143392">MARALKPDLQKSKEEVEHLVEFMTSNEHDKEKEINQIFGGVQGIASLLQTSTKKGIIAVRESLSERERIFGYNRLGGTNAGLKSIAHYFLYAITDIVLILVIIGAIILVILGYYYPETCQGKAVANSEKLAWMEGVGILATVFVIILLSAFSDFFRDLFRYNLQNQVENERKATVIRGGVREEICYRDIKVGDLCEIKAGSIIPADGILVEITEVITDESCINRGKRVIKSKKDPFVFTSTHVIVGHGKMIVLAVGGKTQAGILAQKRTNETRQEDIQRTSQTLQGKLTRASAILGLLGIIIGLIVALVLIISFSVKVYNVDDLDYDPRHWNDFLKAIIIGFVIIIVAEPEGLPMAVTITISRSLGYMQKKNIFIRNDEILETMGNVTTMCCNKTGVLTTVSSLPMKEEVKESYINGQHLRGDASDYKIKIPEKIIDELANGIAINTSYTSNIQFSDTDGTIIAVGDITECALLEFADDLDASYRHIRRVYSEDTFFKVFPFDPDLKFMTTVVRQDKENFKIYSKGAPEVMLDKCTHIMTAEGEQPLDTERSQRVQDVVEVMETKSQLKVICLASRTREETSTDDTEWSSEEVNSKFTLVAVIGIESTVGQKSAGNRMVVSEGRLISKNTFGGYNLARQLREYKKSVEDVLIEDFIRGVAVNTDYLSNIQNEGPDHLPQQVGDPQDCALLQFVLELGKTYQHYRDEHPYEKHVLYKSFANDPPNQQYNATVIRLSDPETYRVYVRGGIGFVLNKSKRILHNHPDGAIDLDDTQKYNIRSAVEKMEKRDVFPVAFAVKDIEIKANSGTPDWSNKDVILSDLMFVGYLGLKETIRGEVANAIEECQKAGLQVTMVTGSSLQSAGAFAKKCGILQPTKNWPVKENSVFGMDIQAFDKETLGNSGKIDQGKFDKIWPDNLRVLANCPPGKKQSIVEGVKVSRLKENGEVVAVVASGIHDGPFIREGDVGLSMGVSGSNVAQEAADIILKTDNFSGVLETIKWGRHIYETVLKFLQFQFTATWVTLIVLLVGAIVFQKSLFSAAQLLWLNLIMDALASIALTGDSPSRSILRHKPYGRDKPLMSRSILRNIIGHCIYQIAVIFIIIFLFAGFTDTKDGYTDKNICEPSQHATMVFTTLIFMQLFNKINCRRVEDRNVFCDKDGRFDWVFLLVILFCFGIQIIIVFFFHNAFRVRPMDAQQWLWCLFFGFSELFWGQIVFTIPKNVIPRKMRCCSRGVPPKRSGCCFFFRGIRSREEVDAPAEFYGIGSHNPRQPRNPVGPERT</sequence>
<gene>
    <name evidence="11" type="primary">LOC116307619</name>
</gene>
<feature type="transmembrane region" description="Helical" evidence="7">
    <location>
        <begin position="1082"/>
        <end position="1105"/>
    </location>
</feature>
<dbReference type="PRINTS" id="PR00119">
    <property type="entry name" value="CATATPASE"/>
</dbReference>
<dbReference type="GO" id="GO:0005886">
    <property type="term" value="C:plasma membrane"/>
    <property type="evidence" value="ECO:0007669"/>
    <property type="project" value="TreeGrafter"/>
</dbReference>
<dbReference type="InterPro" id="IPR023299">
    <property type="entry name" value="ATPase_P-typ_cyto_dom_N"/>
</dbReference>
<dbReference type="SUPFAM" id="SSF81653">
    <property type="entry name" value="Calcium ATPase, transduction domain A"/>
    <property type="match status" value="1"/>
</dbReference>
<accession>A0A6P8J2D2</accession>
<evidence type="ECO:0000256" key="7">
    <source>
        <dbReference type="SAM" id="Phobius"/>
    </source>
</evidence>
<evidence type="ECO:0000259" key="9">
    <source>
        <dbReference type="Pfam" id="PF00689"/>
    </source>
</evidence>
<feature type="transmembrane region" description="Helical" evidence="7">
    <location>
        <begin position="293"/>
        <end position="314"/>
    </location>
</feature>
<comment type="subcellular location">
    <subcellularLocation>
        <location evidence="1">Endomembrane system</location>
        <topology evidence="1">Multi-pass membrane protein</topology>
    </subcellularLocation>
</comment>
<dbReference type="InterPro" id="IPR023298">
    <property type="entry name" value="ATPase_P-typ_TM_dom_sf"/>
</dbReference>
<organism evidence="10 11">
    <name type="scientific">Actinia tenebrosa</name>
    <name type="common">Australian red waratah sea anemone</name>
    <dbReference type="NCBI Taxonomy" id="6105"/>
    <lineage>
        <taxon>Eukaryota</taxon>
        <taxon>Metazoa</taxon>
        <taxon>Cnidaria</taxon>
        <taxon>Anthozoa</taxon>
        <taxon>Hexacorallia</taxon>
        <taxon>Actiniaria</taxon>
        <taxon>Actiniidae</taxon>
        <taxon>Actinia</taxon>
    </lineage>
</organism>
<feature type="transmembrane region" description="Helical" evidence="7">
    <location>
        <begin position="1195"/>
        <end position="1216"/>
    </location>
</feature>
<dbReference type="InterPro" id="IPR036412">
    <property type="entry name" value="HAD-like_sf"/>
</dbReference>
<keyword evidence="10" id="KW-1185">Reference proteome</keyword>
<evidence type="ECO:0000256" key="1">
    <source>
        <dbReference type="ARBA" id="ARBA00004127"/>
    </source>
</evidence>
<dbReference type="GO" id="GO:0005388">
    <property type="term" value="F:P-type calcium transporter activity"/>
    <property type="evidence" value="ECO:0007669"/>
    <property type="project" value="TreeGrafter"/>
</dbReference>
<dbReference type="InterPro" id="IPR008250">
    <property type="entry name" value="ATPase_P-typ_transduc_dom_A_sf"/>
</dbReference>
<evidence type="ECO:0000259" key="8">
    <source>
        <dbReference type="Pfam" id="PF00122"/>
    </source>
</evidence>
<dbReference type="Pfam" id="PF13246">
    <property type="entry name" value="Cation_ATPase"/>
    <property type="match status" value="2"/>
</dbReference>
<keyword evidence="6 7" id="KW-0472">Membrane</keyword>
<dbReference type="GO" id="GO:0046872">
    <property type="term" value="F:metal ion binding"/>
    <property type="evidence" value="ECO:0007669"/>
    <property type="project" value="UniProtKB-KW"/>
</dbReference>
<proteinExistence type="predicted"/>
<dbReference type="NCBIfam" id="TIGR01494">
    <property type="entry name" value="ATPase_P-type"/>
    <property type="match status" value="1"/>
</dbReference>
<dbReference type="GO" id="GO:0005524">
    <property type="term" value="F:ATP binding"/>
    <property type="evidence" value="ECO:0007669"/>
    <property type="project" value="InterPro"/>
</dbReference>
<keyword evidence="3" id="KW-0479">Metal-binding</keyword>
<evidence type="ECO:0000313" key="11">
    <source>
        <dbReference type="RefSeq" id="XP_031573747.1"/>
    </source>
</evidence>
<dbReference type="InParanoid" id="A0A6P8J2D2"/>
<dbReference type="InterPro" id="IPR006068">
    <property type="entry name" value="ATPase_P-typ_cation-transptr_C"/>
</dbReference>
<dbReference type="KEGG" id="aten:116307619"/>
<dbReference type="Proteomes" id="UP000515163">
    <property type="component" value="Unplaced"/>
</dbReference>
<keyword evidence="2 7" id="KW-0812">Transmembrane</keyword>
<dbReference type="PANTHER" id="PTHR24093">
    <property type="entry name" value="CATION TRANSPORTING ATPASE"/>
    <property type="match status" value="1"/>
</dbReference>
<evidence type="ECO:0000313" key="10">
    <source>
        <dbReference type="Proteomes" id="UP000515163"/>
    </source>
</evidence>
<dbReference type="Gene3D" id="2.70.150.10">
    <property type="entry name" value="Calcium-transporting ATPase, cytoplasmic transduction domain A"/>
    <property type="match status" value="1"/>
</dbReference>
<dbReference type="GeneID" id="116307619"/>
<keyword evidence="4" id="KW-0460">Magnesium</keyword>
<name>A0A6P8J2D2_ACTTE</name>
<dbReference type="Gene3D" id="1.20.1110.10">
    <property type="entry name" value="Calcium-transporting ATPase, transmembrane domain"/>
    <property type="match status" value="2"/>
</dbReference>
<dbReference type="Pfam" id="PF00689">
    <property type="entry name" value="Cation_ATPase_C"/>
    <property type="match status" value="1"/>
</dbReference>
<dbReference type="Gene3D" id="3.40.1110.10">
    <property type="entry name" value="Calcium-transporting ATPase, cytoplasmic domain N"/>
    <property type="match status" value="2"/>
</dbReference>